<keyword evidence="3" id="KW-1185">Reference proteome</keyword>
<dbReference type="EMBL" id="DF933840">
    <property type="protein sequence ID" value="GAM42316.1"/>
    <property type="molecule type" value="Genomic_DNA"/>
</dbReference>
<dbReference type="AlphaFoldDB" id="A0A478EAM8"/>
<keyword evidence="1" id="KW-0732">Signal</keyword>
<evidence type="ECO:0000313" key="2">
    <source>
        <dbReference type="EMBL" id="GAM42316.1"/>
    </source>
</evidence>
<evidence type="ECO:0000313" key="3">
    <source>
        <dbReference type="Proteomes" id="UP000053095"/>
    </source>
</evidence>
<evidence type="ECO:0000256" key="1">
    <source>
        <dbReference type="SAM" id="SignalP"/>
    </source>
</evidence>
<sequence length="190" mass="21014">MSKILSIASIFLLGVDLALTAPTVQEYWYITAGKEVRRSTSARPVTFNGVAIGTTELNSTATPGTIHSLLDGHHFYQPGWYLSHTNTDEPVWEYLPDRRNQSLSQPVKRQVEQVENIRISINNGQFFTESIAMANGIYETLTSTASEISWSSDIGFSALDLFDNGAFVASSTSLVGDLFDIFFNAFEIFA</sequence>
<accession>A0A478EAM8</accession>
<feature type="signal peptide" evidence="1">
    <location>
        <begin position="1"/>
        <end position="20"/>
    </location>
</feature>
<organism evidence="2 3">
    <name type="scientific">Talaromyces pinophilus</name>
    <name type="common">Penicillium pinophilum</name>
    <dbReference type="NCBI Taxonomy" id="128442"/>
    <lineage>
        <taxon>Eukaryota</taxon>
        <taxon>Fungi</taxon>
        <taxon>Dikarya</taxon>
        <taxon>Ascomycota</taxon>
        <taxon>Pezizomycotina</taxon>
        <taxon>Eurotiomycetes</taxon>
        <taxon>Eurotiomycetidae</taxon>
        <taxon>Eurotiales</taxon>
        <taxon>Trichocomaceae</taxon>
        <taxon>Talaromyces</taxon>
        <taxon>Talaromyces sect. Talaromyces</taxon>
    </lineage>
</organism>
<name>A0A478EAM8_TALPI</name>
<gene>
    <name evidence="2" type="ORF">TCE0_044f16181</name>
</gene>
<dbReference type="Proteomes" id="UP000053095">
    <property type="component" value="Unassembled WGS sequence"/>
</dbReference>
<proteinExistence type="predicted"/>
<reference evidence="3" key="1">
    <citation type="journal article" date="2015" name="Genome Announc.">
        <title>Draft genome sequence of Talaromyces cellulolyticus strain Y-94, a source of lignocellulosic biomass-degrading enzymes.</title>
        <authorList>
            <person name="Fujii T."/>
            <person name="Koike H."/>
            <person name="Sawayama S."/>
            <person name="Yano S."/>
            <person name="Inoue H."/>
        </authorList>
    </citation>
    <scope>NUCLEOTIDE SEQUENCE [LARGE SCALE GENOMIC DNA]</scope>
    <source>
        <strain evidence="3">Y-94</strain>
    </source>
</reference>
<protein>
    <submittedName>
        <fullName evidence="2">Uncharacterized protein</fullName>
    </submittedName>
</protein>
<feature type="chain" id="PRO_5019867079" evidence="1">
    <location>
        <begin position="21"/>
        <end position="190"/>
    </location>
</feature>